<accession>A0A6A0BET7</accession>
<comment type="caution">
    <text evidence="1">The sequence shown here is derived from an EMBL/GenBank/DDBJ whole genome shotgun (WGS) entry which is preliminary data.</text>
</comment>
<proteinExistence type="predicted"/>
<protein>
    <submittedName>
        <fullName evidence="1">Uncharacterized protein</fullName>
    </submittedName>
</protein>
<organism evidence="1 2">
    <name type="scientific">Pseudolactococcus hodotermopsidis</name>
    <dbReference type="NCBI Taxonomy" id="2709157"/>
    <lineage>
        <taxon>Bacteria</taxon>
        <taxon>Bacillati</taxon>
        <taxon>Bacillota</taxon>
        <taxon>Bacilli</taxon>
        <taxon>Lactobacillales</taxon>
        <taxon>Streptococcaceae</taxon>
        <taxon>Pseudolactococcus</taxon>
    </lineage>
</organism>
<gene>
    <name evidence="1" type="ORF">Hs30E_18370</name>
</gene>
<keyword evidence="2" id="KW-1185">Reference proteome</keyword>
<reference evidence="1 2" key="1">
    <citation type="submission" date="2020-02" db="EMBL/GenBank/DDBJ databases">
        <title>Draft genome sequence of Lactococcus sp. Hs30E4-3.</title>
        <authorList>
            <person name="Noda S."/>
            <person name="Yuki M."/>
            <person name="Ohkuma M."/>
        </authorList>
    </citation>
    <scope>NUCLEOTIDE SEQUENCE [LARGE SCALE GENOMIC DNA]</scope>
    <source>
        <strain evidence="1 2">Hs30E4-3</strain>
    </source>
</reference>
<dbReference type="Proteomes" id="UP000480303">
    <property type="component" value="Unassembled WGS sequence"/>
</dbReference>
<dbReference type="AlphaFoldDB" id="A0A6A0BET7"/>
<evidence type="ECO:0000313" key="1">
    <source>
        <dbReference type="EMBL" id="GFH43286.1"/>
    </source>
</evidence>
<dbReference type="RefSeq" id="WP_228462042.1">
    <property type="nucleotide sequence ID" value="NZ_BLLI01000073.1"/>
</dbReference>
<dbReference type="EMBL" id="BLLI01000073">
    <property type="protein sequence ID" value="GFH43286.1"/>
    <property type="molecule type" value="Genomic_DNA"/>
</dbReference>
<sequence length="121" mass="13815">MTQMKTPFDIFLTKDYTTPTKEEQIAYLKKHEQEMTDYVKSENPKVESVQWDWDSVDVGVAGNGTPQGAGVYLDISGKFNNIEDSSLTMTWQLKDEKSFPKISAMYLSQPLRIDGGAKYYE</sequence>
<evidence type="ECO:0000313" key="2">
    <source>
        <dbReference type="Proteomes" id="UP000480303"/>
    </source>
</evidence>
<name>A0A6A0BET7_9LACT</name>